<keyword evidence="2" id="KW-1185">Reference proteome</keyword>
<dbReference type="PROSITE" id="PS51257">
    <property type="entry name" value="PROKAR_LIPOPROTEIN"/>
    <property type="match status" value="1"/>
</dbReference>
<gene>
    <name evidence="1" type="ORF">PQ465_06425</name>
</gene>
<evidence type="ECO:0000313" key="1">
    <source>
        <dbReference type="EMBL" id="WDF70007.1"/>
    </source>
</evidence>
<sequence>MKQHFFIFALSIYVVLGCSNGRNNAQTTDSNSMDTTLTGKVAKDSQVNPPASVEEIQTAYAKTVAYLHEGKLDSSTFDYNCQDERTGRVTYFTDNGQLLLIRHRYGEFSHFEADEEYYVQGDQLYFIFNRATSWAFDSAGGDGSTQDNITEQRIYIRQSQAFQCLQKDYVLRSAAKNNPDVNQLPSKTTDCQSAKPLLNSYLALRRQQANPSNGCIETRE</sequence>
<name>A0ABY7WK78_9SPHI</name>
<dbReference type="RefSeq" id="WP_274268715.1">
    <property type="nucleotide sequence ID" value="NZ_CP117880.1"/>
</dbReference>
<reference evidence="1 2" key="1">
    <citation type="submission" date="2023-02" db="EMBL/GenBank/DDBJ databases">
        <title>Genome sequence of Sphingobacterium sp. KACC 22765.</title>
        <authorList>
            <person name="Kim S."/>
            <person name="Heo J."/>
            <person name="Kwon S.-W."/>
        </authorList>
    </citation>
    <scope>NUCLEOTIDE SEQUENCE [LARGE SCALE GENOMIC DNA]</scope>
    <source>
        <strain evidence="1 2">KACC 22765</strain>
    </source>
</reference>
<dbReference type="EMBL" id="CP117880">
    <property type="protein sequence ID" value="WDF70007.1"/>
    <property type="molecule type" value="Genomic_DNA"/>
</dbReference>
<evidence type="ECO:0008006" key="3">
    <source>
        <dbReference type="Google" id="ProtNLM"/>
    </source>
</evidence>
<accession>A0ABY7WK78</accession>
<protein>
    <recommendedName>
        <fullName evidence="3">Lipoprotein</fullName>
    </recommendedName>
</protein>
<proteinExistence type="predicted"/>
<organism evidence="1 2">
    <name type="scientific">Sphingobacterium oryzagri</name>
    <dbReference type="NCBI Taxonomy" id="3025669"/>
    <lineage>
        <taxon>Bacteria</taxon>
        <taxon>Pseudomonadati</taxon>
        <taxon>Bacteroidota</taxon>
        <taxon>Sphingobacteriia</taxon>
        <taxon>Sphingobacteriales</taxon>
        <taxon>Sphingobacteriaceae</taxon>
        <taxon>Sphingobacterium</taxon>
    </lineage>
</organism>
<evidence type="ECO:0000313" key="2">
    <source>
        <dbReference type="Proteomes" id="UP001221558"/>
    </source>
</evidence>
<dbReference type="Proteomes" id="UP001221558">
    <property type="component" value="Chromosome"/>
</dbReference>